<dbReference type="Proteomes" id="UP000192333">
    <property type="component" value="Chromosome I"/>
</dbReference>
<dbReference type="Gene3D" id="2.130.10.130">
    <property type="entry name" value="Integrin alpha, N-terminal"/>
    <property type="match status" value="4"/>
</dbReference>
<dbReference type="SUPFAM" id="SSF69318">
    <property type="entry name" value="Integrin alpha N-terminal domain"/>
    <property type="match status" value="3"/>
</dbReference>
<accession>A0A1W2H2L3</accession>
<evidence type="ECO:0000259" key="2">
    <source>
        <dbReference type="Pfam" id="PF07593"/>
    </source>
</evidence>
<dbReference type="STRING" id="758820.SAMN00777080_1700"/>
<sequence>MEFNRNIFFIVVLTNLIWGCKPAEIEKKDTLFQKVPSSESGVTFRNDLQFDESFNIFTYRNYYNGGGVALGDVNNDGLLDIYLTANLGQNRLYLNEGDFKFRDVTEVAGVAGTCAWSTGVAMADVNGDGLLDIYVCNSGDIQGDNKQNELFINNGNGTFTEMAEAYGLADEGYSTHAVFFDFDNDGDLDVYLLNNSYQSIGSFNKMQNERPKRDPVGGDKFFRNDGDKFTDISEEAGIYGSVIGFGLGITVGDVNRDGWMDIFISNDFFERDYLYINNQNGTFTESLTDFMRSTSAASMGADIADINNNGHLDIFVTEMLPEPSERLKQITTFESWDKFQFNVEHDYHYQYTRNMLHVNNGDGTFSDMGRLANVEATDWSWAALMFDMDNDGLKDIFVANGIYQDLTDLDYLNFIDNDETKKKIISQSGVNYKALIDPMPINPVSNYAFKNKGDLVFENVVHEWGMGEPIHSNGSSYGDLNNDGAMDLVVNNVNNEVLIFKNRSREFFPENRFLKIELKGKGANTAAIGTQVRLLAGDQIFYQENMPNRGFQSSVDSRLNFGLGNIEKIDLVQVRWPNGQISIVKDVLPDQILTLNWAEAAETQGDFEFFPALPAPTFTKIKPLLDYSHQENTMVDFDRDRLTYHMLSTEGPKAAFGDVNGDGLEDVYIGGAKGFAGQLFIQSRNGSYQASSQSVFESDRVSEDTDAVFFDANGDGHLDLFVTSGGNESGFGALDLADRLYLNNGKGHFTKAQNSGLANFRNSTAVVKILDINGDGAMDLFVGSRVVPFLYGVNPNSFILINDGKGNFTDGTTQFAPDFKEIGLVTDAAVADYDGDGKEDLVLIGEWMAPTFFRNTGGKLEKIAMPEMESLKGWYQSIAVGDFNGDGKPDFVLGNHGLNTRFKASVEKSIKMFVNDFDQNGSVEHVFVQKVGDKHVPFTLKHQLEGQLPSIKKRYLKYSAYNNQTMEDIFKPEELEKAVVQEVNNLASIVLINEGNGRFNPIELPRMSQRSWMYSIAITDLNGDDIEDLIMGGNLKGAKPEVGQYDGSYGEVLLGKGDGTFEYWHNRDHGLKLNGDIRDLHIIDRDGQKVLMVVKNGENVEFWEIKK</sequence>
<evidence type="ECO:0000313" key="3">
    <source>
        <dbReference type="EMBL" id="SMD43121.1"/>
    </source>
</evidence>
<dbReference type="InterPro" id="IPR011519">
    <property type="entry name" value="UnbV_ASPIC"/>
</dbReference>
<dbReference type="OrthoDB" id="9816120at2"/>
<protein>
    <submittedName>
        <fullName evidence="3">Repeat domain-containing protein</fullName>
    </submittedName>
</protein>
<dbReference type="Pfam" id="PF07593">
    <property type="entry name" value="UnbV_ASPIC"/>
    <property type="match status" value="1"/>
</dbReference>
<dbReference type="InterPro" id="IPR028994">
    <property type="entry name" value="Integrin_alpha_N"/>
</dbReference>
<dbReference type="RefSeq" id="WP_084123439.1">
    <property type="nucleotide sequence ID" value="NZ_LT838813.1"/>
</dbReference>
<dbReference type="EMBL" id="LT838813">
    <property type="protein sequence ID" value="SMD43121.1"/>
    <property type="molecule type" value="Genomic_DNA"/>
</dbReference>
<feature type="domain" description="ASPIC/UnbV" evidence="2">
    <location>
        <begin position="527"/>
        <end position="594"/>
    </location>
</feature>
<dbReference type="InterPro" id="IPR013517">
    <property type="entry name" value="FG-GAP"/>
</dbReference>
<name>A0A1W2H2L3_9BACT</name>
<proteinExistence type="predicted"/>
<dbReference type="PANTHER" id="PTHR16026:SF0">
    <property type="entry name" value="CARTILAGE ACIDIC PROTEIN 1"/>
    <property type="match status" value="1"/>
</dbReference>
<gene>
    <name evidence="3" type="ORF">SAMN00777080_1700</name>
</gene>
<reference evidence="4" key="1">
    <citation type="submission" date="2017-04" db="EMBL/GenBank/DDBJ databases">
        <authorList>
            <person name="Varghese N."/>
            <person name="Submissions S."/>
        </authorList>
    </citation>
    <scope>NUCLEOTIDE SEQUENCE [LARGE SCALE GENOMIC DNA]</scope>
    <source>
        <strain evidence="4">DSM 16537</strain>
    </source>
</reference>
<organism evidence="3 4">
    <name type="scientific">Aquiflexum balticum DSM 16537</name>
    <dbReference type="NCBI Taxonomy" id="758820"/>
    <lineage>
        <taxon>Bacteria</taxon>
        <taxon>Pseudomonadati</taxon>
        <taxon>Bacteroidota</taxon>
        <taxon>Cytophagia</taxon>
        <taxon>Cytophagales</taxon>
        <taxon>Cyclobacteriaceae</taxon>
        <taxon>Aquiflexum</taxon>
    </lineage>
</organism>
<evidence type="ECO:0000256" key="1">
    <source>
        <dbReference type="ARBA" id="ARBA00022729"/>
    </source>
</evidence>
<keyword evidence="1" id="KW-0732">Signal</keyword>
<dbReference type="InterPro" id="IPR027039">
    <property type="entry name" value="Crtac1"/>
</dbReference>
<keyword evidence="4" id="KW-1185">Reference proteome</keyword>
<dbReference type="AlphaFoldDB" id="A0A1W2H2L3"/>
<dbReference type="Pfam" id="PF13517">
    <property type="entry name" value="FG-GAP_3"/>
    <property type="match status" value="6"/>
</dbReference>
<evidence type="ECO:0000313" key="4">
    <source>
        <dbReference type="Proteomes" id="UP000192333"/>
    </source>
</evidence>
<dbReference type="PANTHER" id="PTHR16026">
    <property type="entry name" value="CARTILAGE ACIDIC PROTEIN 1"/>
    <property type="match status" value="1"/>
</dbReference>